<dbReference type="Proteomes" id="UP000054608">
    <property type="component" value="Unassembled WGS sequence"/>
</dbReference>
<dbReference type="Pfam" id="PF05258">
    <property type="entry name" value="DciA"/>
    <property type="match status" value="1"/>
</dbReference>
<dbReference type="InterPro" id="IPR007922">
    <property type="entry name" value="DciA-like"/>
</dbReference>
<keyword evidence="2" id="KW-1185">Reference proteome</keyword>
<evidence type="ECO:0000313" key="1">
    <source>
        <dbReference type="EMBL" id="KTD46817.1"/>
    </source>
</evidence>
<dbReference type="AlphaFoldDB" id="A0A0W0XQ18"/>
<dbReference type="PATRIC" id="fig|458.5.peg.1814"/>
<evidence type="ECO:0000313" key="2">
    <source>
        <dbReference type="Proteomes" id="UP000054608"/>
    </source>
</evidence>
<sequence>MLPDRFILIRLPVRMRPVNQCLNKQLAALCEQSMKLNELSDKLKLYLSPSLHAHCTVGSFNRGCLVLALTDPAFATPLRYELPTLRDRLRKEAGFYQLLSIQIKIIEPEVELSSGIKRKCRPLSDKARTAIQQAGETCLYPPLQEALYKLAQDNKT</sequence>
<gene>
    <name evidence="1" type="ORF">Lrub_1739</name>
</gene>
<accession>A0A0W0XQ18</accession>
<reference evidence="1 2" key="1">
    <citation type="submission" date="2015-11" db="EMBL/GenBank/DDBJ databases">
        <title>Genomic analysis of 38 Legionella species identifies large and diverse effector repertoires.</title>
        <authorList>
            <person name="Burstein D."/>
            <person name="Amaro F."/>
            <person name="Zusman T."/>
            <person name="Lifshitz Z."/>
            <person name="Cohen O."/>
            <person name="Gilbert J.A."/>
            <person name="Pupko T."/>
            <person name="Shuman H.A."/>
            <person name="Segal G."/>
        </authorList>
    </citation>
    <scope>NUCLEOTIDE SEQUENCE [LARGE SCALE GENOMIC DNA]</scope>
    <source>
        <strain evidence="1 2">WA-270A-C2</strain>
    </source>
</reference>
<dbReference type="STRING" id="458.Lrub_1739"/>
<comment type="caution">
    <text evidence="1">The sequence shown here is derived from an EMBL/GenBank/DDBJ whole genome shotgun (WGS) entry which is preliminary data.</text>
</comment>
<name>A0A0W0XQ18_9GAMM</name>
<evidence type="ECO:0008006" key="3">
    <source>
        <dbReference type="Google" id="ProtNLM"/>
    </source>
</evidence>
<dbReference type="EMBL" id="LNYT01000020">
    <property type="protein sequence ID" value="KTD46817.1"/>
    <property type="molecule type" value="Genomic_DNA"/>
</dbReference>
<proteinExistence type="predicted"/>
<organism evidence="1 2">
    <name type="scientific">Legionella rubrilucens</name>
    <dbReference type="NCBI Taxonomy" id="458"/>
    <lineage>
        <taxon>Bacteria</taxon>
        <taxon>Pseudomonadati</taxon>
        <taxon>Pseudomonadota</taxon>
        <taxon>Gammaproteobacteria</taxon>
        <taxon>Legionellales</taxon>
        <taxon>Legionellaceae</taxon>
        <taxon>Legionella</taxon>
    </lineage>
</organism>
<dbReference type="RefSeq" id="WP_337589126.1">
    <property type="nucleotide sequence ID" value="NZ_LNYT01000020.1"/>
</dbReference>
<protein>
    <recommendedName>
        <fullName evidence="3">DUF721 domain-containing protein</fullName>
    </recommendedName>
</protein>